<evidence type="ECO:0000313" key="3">
    <source>
        <dbReference type="Proteomes" id="UP000616769"/>
    </source>
</evidence>
<dbReference type="EMBL" id="JXLN01017524">
    <property type="protein sequence ID" value="KPM11596.1"/>
    <property type="molecule type" value="Genomic_DNA"/>
</dbReference>
<dbReference type="Proteomes" id="UP000616769">
    <property type="component" value="Unassembled WGS sequence"/>
</dbReference>
<gene>
    <name evidence="2" type="ORF">QR98_0101690</name>
</gene>
<feature type="compositionally biased region" description="Basic residues" evidence="1">
    <location>
        <begin position="134"/>
        <end position="143"/>
    </location>
</feature>
<feature type="region of interest" description="Disordered" evidence="1">
    <location>
        <begin position="45"/>
        <end position="78"/>
    </location>
</feature>
<protein>
    <submittedName>
        <fullName evidence="2">Uncharacterized protein</fullName>
    </submittedName>
</protein>
<sequence length="143" mass="16942">MRGVFEGGRNNLSEAILEIKLKQNLPVEQISIKTFECRRTISINSDSNDADDLVRRVDDEDGDDDDDDDERVKESIHNIDRYNQQSLFDDFEEFFHHFDYDDDGYDFDDDDDDDDDDDEDDDDDTSLLLGDRYRNHHRNHLQD</sequence>
<feature type="compositionally biased region" description="Acidic residues" evidence="1">
    <location>
        <begin position="59"/>
        <end position="69"/>
    </location>
</feature>
<dbReference type="VEuPathDB" id="VectorBase:SSCA009153"/>
<name>A0A132AKT3_SARSC</name>
<evidence type="ECO:0000313" key="2">
    <source>
        <dbReference type="EMBL" id="KPM11596.1"/>
    </source>
</evidence>
<reference evidence="2 3" key="1">
    <citation type="journal article" date="2015" name="Parasit. Vectors">
        <title>Draft genome of the scabies mite.</title>
        <authorList>
            <person name="Rider S.D.Jr."/>
            <person name="Morgan M.S."/>
            <person name="Arlian L.G."/>
        </authorList>
    </citation>
    <scope>NUCLEOTIDE SEQUENCE [LARGE SCALE GENOMIC DNA]</scope>
    <source>
        <strain evidence="2">Arlian Lab</strain>
    </source>
</reference>
<feature type="compositionally biased region" description="Acidic residues" evidence="1">
    <location>
        <begin position="105"/>
        <end position="125"/>
    </location>
</feature>
<evidence type="ECO:0000256" key="1">
    <source>
        <dbReference type="SAM" id="MobiDB-lite"/>
    </source>
</evidence>
<dbReference type="AlphaFoldDB" id="A0A132AKT3"/>
<organism evidence="2 3">
    <name type="scientific">Sarcoptes scabiei</name>
    <name type="common">Itch mite</name>
    <name type="synonym">Acarus scabiei</name>
    <dbReference type="NCBI Taxonomy" id="52283"/>
    <lineage>
        <taxon>Eukaryota</taxon>
        <taxon>Metazoa</taxon>
        <taxon>Ecdysozoa</taxon>
        <taxon>Arthropoda</taxon>
        <taxon>Chelicerata</taxon>
        <taxon>Arachnida</taxon>
        <taxon>Acari</taxon>
        <taxon>Acariformes</taxon>
        <taxon>Sarcoptiformes</taxon>
        <taxon>Astigmata</taxon>
        <taxon>Psoroptidia</taxon>
        <taxon>Sarcoptoidea</taxon>
        <taxon>Sarcoptidae</taxon>
        <taxon>Sarcoptinae</taxon>
        <taxon>Sarcoptes</taxon>
    </lineage>
</organism>
<proteinExistence type="predicted"/>
<comment type="caution">
    <text evidence="2">The sequence shown here is derived from an EMBL/GenBank/DDBJ whole genome shotgun (WGS) entry which is preliminary data.</text>
</comment>
<accession>A0A132AKT3</accession>
<feature type="region of interest" description="Disordered" evidence="1">
    <location>
        <begin position="105"/>
        <end position="143"/>
    </location>
</feature>